<proteinExistence type="predicted"/>
<comment type="caution">
    <text evidence="5">The sequence shown here is derived from an EMBL/GenBank/DDBJ whole genome shotgun (WGS) entry which is preliminary data.</text>
</comment>
<evidence type="ECO:0000313" key="5">
    <source>
        <dbReference type="EMBL" id="GGO76290.1"/>
    </source>
</evidence>
<sequence length="386" mass="43208">MNGEKNFSAYNNKKVIPMNLNQVKKKASAVAISLACLMQTPAFAGDKISWTMTTTWPDSLELVEVDRHWVKLVEQIAGDDIDIKFYPGGTLMPGNEVFDAVENGSIDASGDWPGYWAGRDPAFSPLASHVSLFNAVDYLNWIYEWGGFEFYEKLYGKYGIVYLPYGVANSESGFRGQKRIANLDELNGKRIRLSGREQGKVLEKLGASQVTIAGGELYQAIERGVVDAGEFSMPGVDYKAGFGEVSKYWASPGWHQTASVYGLMVNKESWDALPENVRTKLKVAAQANMTWSLTWTERRSTEGAEKFKAKGIEITRYPDEDLKRIQDVANEVMLESSCENKLTAEIYYSQISYLNDYANWRDVSVPFNLSQANHNLPSLDAIKKCI</sequence>
<feature type="binding site" evidence="3">
    <location>
        <position position="230"/>
    </location>
    <ligand>
        <name>substrate</name>
    </ligand>
</feature>
<gene>
    <name evidence="5" type="ORF">GCM10011348_03140</name>
</gene>
<feature type="binding site" evidence="3">
    <location>
        <position position="256"/>
    </location>
    <ligand>
        <name>substrate</name>
    </ligand>
</feature>
<feature type="binding site" evidence="3">
    <location>
        <position position="231"/>
    </location>
    <ligand>
        <name>Na(+)</name>
        <dbReference type="ChEBI" id="CHEBI:29101"/>
    </ligand>
</feature>
<dbReference type="InterPro" id="IPR026289">
    <property type="entry name" value="SBP_TakP-like"/>
</dbReference>
<dbReference type="Proteomes" id="UP000599578">
    <property type="component" value="Unassembled WGS sequence"/>
</dbReference>
<keyword evidence="1 4" id="KW-0732">Signal</keyword>
<evidence type="ECO:0000256" key="4">
    <source>
        <dbReference type="SAM" id="SignalP"/>
    </source>
</evidence>
<dbReference type="PANTHER" id="PTHR33376:SF5">
    <property type="entry name" value="EXTRACYTOPLASMIC SOLUTE RECEPTOR PROTEIN"/>
    <property type="match status" value="1"/>
</dbReference>
<dbReference type="NCBIfam" id="NF037995">
    <property type="entry name" value="TRAP_S1"/>
    <property type="match status" value="1"/>
</dbReference>
<dbReference type="GO" id="GO:0046872">
    <property type="term" value="F:metal ion binding"/>
    <property type="evidence" value="ECO:0007669"/>
    <property type="project" value="UniProtKB-KW"/>
</dbReference>
<dbReference type="GO" id="GO:0055085">
    <property type="term" value="P:transmembrane transport"/>
    <property type="evidence" value="ECO:0007669"/>
    <property type="project" value="InterPro"/>
</dbReference>
<dbReference type="Gene3D" id="3.40.190.10">
    <property type="entry name" value="Periplasmic binding protein-like II"/>
    <property type="match status" value="1"/>
</dbReference>
<dbReference type="GO" id="GO:0031317">
    <property type="term" value="C:tripartite ATP-independent periplasmic transporter complex"/>
    <property type="evidence" value="ECO:0007669"/>
    <property type="project" value="InterPro"/>
</dbReference>
<organism evidence="5 6">
    <name type="scientific">Marinobacterium nitratireducens</name>
    <dbReference type="NCBI Taxonomy" id="518897"/>
    <lineage>
        <taxon>Bacteria</taxon>
        <taxon>Pseudomonadati</taxon>
        <taxon>Pseudomonadota</taxon>
        <taxon>Gammaproteobacteria</taxon>
        <taxon>Oceanospirillales</taxon>
        <taxon>Oceanospirillaceae</taxon>
        <taxon>Marinobacterium</taxon>
    </lineage>
</organism>
<evidence type="ECO:0000256" key="3">
    <source>
        <dbReference type="PIRSR" id="PIRSR039026-2"/>
    </source>
</evidence>
<keyword evidence="3" id="KW-0479">Metal-binding</keyword>
<name>A0A918DPE8_9GAMM</name>
<dbReference type="PIRSF" id="PIRSF039026">
    <property type="entry name" value="SiaP"/>
    <property type="match status" value="1"/>
</dbReference>
<evidence type="ECO:0000313" key="6">
    <source>
        <dbReference type="Proteomes" id="UP000599578"/>
    </source>
</evidence>
<feature type="signal peptide" evidence="4">
    <location>
        <begin position="1"/>
        <end position="44"/>
    </location>
</feature>
<dbReference type="InterPro" id="IPR018389">
    <property type="entry name" value="DctP_fam"/>
</dbReference>
<dbReference type="Gene3D" id="3.40.190.170">
    <property type="entry name" value="Bacterial extracellular solute-binding protein, family 7"/>
    <property type="match status" value="1"/>
</dbReference>
<feature type="chain" id="PRO_5037116078" evidence="4">
    <location>
        <begin position="45"/>
        <end position="386"/>
    </location>
</feature>
<feature type="binding site" evidence="2">
    <location>
        <position position="192"/>
    </location>
    <ligand>
        <name>substrate</name>
    </ligand>
</feature>
<dbReference type="PANTHER" id="PTHR33376">
    <property type="match status" value="1"/>
</dbReference>
<protein>
    <submittedName>
        <fullName evidence="5">ABC transporter substrate-binding protein</fullName>
    </submittedName>
</protein>
<keyword evidence="6" id="KW-1185">Reference proteome</keyword>
<dbReference type="EMBL" id="BMLT01000001">
    <property type="protein sequence ID" value="GGO76290.1"/>
    <property type="molecule type" value="Genomic_DNA"/>
</dbReference>
<dbReference type="AlphaFoldDB" id="A0A918DPE8"/>
<feature type="binding site" evidence="2">
    <location>
        <position position="171"/>
    </location>
    <ligand>
        <name>substrate</name>
    </ligand>
</feature>
<evidence type="ECO:0000256" key="1">
    <source>
        <dbReference type="ARBA" id="ARBA00022729"/>
    </source>
</evidence>
<evidence type="ECO:0000256" key="2">
    <source>
        <dbReference type="PIRSR" id="PIRSR039026-1"/>
    </source>
</evidence>
<dbReference type="InterPro" id="IPR038404">
    <property type="entry name" value="TRAP_DctP_sf"/>
</dbReference>
<dbReference type="Pfam" id="PF03480">
    <property type="entry name" value="DctP"/>
    <property type="match status" value="1"/>
</dbReference>
<reference evidence="5 6" key="1">
    <citation type="journal article" date="2014" name="Int. J. Syst. Evol. Microbiol.">
        <title>Complete genome sequence of Corynebacterium casei LMG S-19264T (=DSM 44701T), isolated from a smear-ripened cheese.</title>
        <authorList>
            <consortium name="US DOE Joint Genome Institute (JGI-PGF)"/>
            <person name="Walter F."/>
            <person name="Albersmeier A."/>
            <person name="Kalinowski J."/>
            <person name="Ruckert C."/>
        </authorList>
    </citation>
    <scope>NUCLEOTIDE SEQUENCE [LARGE SCALE GENOMIC DNA]</scope>
    <source>
        <strain evidence="5 6">CGMCC 1.7286</strain>
    </source>
</reference>
<accession>A0A918DPE8</accession>